<feature type="domain" description="4Fe-4S ferredoxin-type" evidence="7">
    <location>
        <begin position="69"/>
        <end position="98"/>
    </location>
</feature>
<dbReference type="GO" id="GO:0051539">
    <property type="term" value="F:4 iron, 4 sulfur cluster binding"/>
    <property type="evidence" value="ECO:0007669"/>
    <property type="project" value="UniProtKB-KW"/>
</dbReference>
<dbReference type="PROSITE" id="PS51379">
    <property type="entry name" value="4FE4S_FER_2"/>
    <property type="match status" value="1"/>
</dbReference>
<keyword evidence="3" id="KW-0479">Metal-binding</keyword>
<dbReference type="InterPro" id="IPR017900">
    <property type="entry name" value="4Fe4S_Fe_S_CS"/>
</dbReference>
<sequence length="157" mass="17807">MRHRRPADTREFRGMHCGYLRFGPHSRPERTGQRADYPWGQRCLWRENGLHTALREGVLSPWNKDEETNLTVFDNTNCIGCHSCAMACPFGIPSFGEEGKMQKCDGCMVRIKNGMEPACVRACPVQALRLVDMDAGDEADEEASLQKLGKEILEFQM</sequence>
<dbReference type="InterPro" id="IPR051555">
    <property type="entry name" value="FDH_Electron_Transfer_Unit"/>
</dbReference>
<keyword evidence="4" id="KW-0677">Repeat</keyword>
<name>A0A9D2N0N4_9FIRM</name>
<evidence type="ECO:0000256" key="4">
    <source>
        <dbReference type="ARBA" id="ARBA00022737"/>
    </source>
</evidence>
<evidence type="ECO:0000313" key="9">
    <source>
        <dbReference type="Proteomes" id="UP000823910"/>
    </source>
</evidence>
<dbReference type="EMBL" id="DWWT01000027">
    <property type="protein sequence ID" value="HJC05762.1"/>
    <property type="molecule type" value="Genomic_DNA"/>
</dbReference>
<keyword evidence="5" id="KW-0408">Iron</keyword>
<dbReference type="Pfam" id="PF13247">
    <property type="entry name" value="Fer4_11"/>
    <property type="match status" value="1"/>
</dbReference>
<proteinExistence type="predicted"/>
<dbReference type="SUPFAM" id="SSF54862">
    <property type="entry name" value="4Fe-4S ferredoxins"/>
    <property type="match status" value="1"/>
</dbReference>
<comment type="caution">
    <text evidence="8">The sequence shown here is derived from an EMBL/GenBank/DDBJ whole genome shotgun (WGS) entry which is preliminary data.</text>
</comment>
<dbReference type="Proteomes" id="UP000823910">
    <property type="component" value="Unassembled WGS sequence"/>
</dbReference>
<evidence type="ECO:0000256" key="1">
    <source>
        <dbReference type="ARBA" id="ARBA00004196"/>
    </source>
</evidence>
<dbReference type="GO" id="GO:0030313">
    <property type="term" value="C:cell envelope"/>
    <property type="evidence" value="ECO:0007669"/>
    <property type="project" value="UniProtKB-SubCell"/>
</dbReference>
<dbReference type="PROSITE" id="PS00198">
    <property type="entry name" value="4FE4S_FER_1"/>
    <property type="match status" value="1"/>
</dbReference>
<keyword evidence="2" id="KW-0004">4Fe-4S</keyword>
<dbReference type="AlphaFoldDB" id="A0A9D2N0N4"/>
<organism evidence="8 9">
    <name type="scientific">Candidatus Enterocloster excrementipullorum</name>
    <dbReference type="NCBI Taxonomy" id="2838559"/>
    <lineage>
        <taxon>Bacteria</taxon>
        <taxon>Bacillati</taxon>
        <taxon>Bacillota</taxon>
        <taxon>Clostridia</taxon>
        <taxon>Lachnospirales</taxon>
        <taxon>Lachnospiraceae</taxon>
        <taxon>Enterocloster</taxon>
    </lineage>
</organism>
<keyword evidence="6" id="KW-0411">Iron-sulfur</keyword>
<reference evidence="8" key="1">
    <citation type="journal article" date="2021" name="PeerJ">
        <title>Extensive microbial diversity within the chicken gut microbiome revealed by metagenomics and culture.</title>
        <authorList>
            <person name="Gilroy R."/>
            <person name="Ravi A."/>
            <person name="Getino M."/>
            <person name="Pursley I."/>
            <person name="Horton D.L."/>
            <person name="Alikhan N.F."/>
            <person name="Baker D."/>
            <person name="Gharbi K."/>
            <person name="Hall N."/>
            <person name="Watson M."/>
            <person name="Adriaenssens E.M."/>
            <person name="Foster-Nyarko E."/>
            <person name="Jarju S."/>
            <person name="Secka A."/>
            <person name="Antonio M."/>
            <person name="Oren A."/>
            <person name="Chaudhuri R.R."/>
            <person name="La Ragione R."/>
            <person name="Hildebrand F."/>
            <person name="Pallen M.J."/>
        </authorList>
    </citation>
    <scope>NUCLEOTIDE SEQUENCE</scope>
    <source>
        <strain evidence="8">CHK180-15479</strain>
    </source>
</reference>
<dbReference type="Gene3D" id="3.30.70.20">
    <property type="match status" value="2"/>
</dbReference>
<dbReference type="GO" id="GO:0046872">
    <property type="term" value="F:metal ion binding"/>
    <property type="evidence" value="ECO:0007669"/>
    <property type="project" value="UniProtKB-KW"/>
</dbReference>
<dbReference type="PANTHER" id="PTHR43545">
    <property type="entry name" value="FORMATE DEHYDROGENASE, NITRATE-INDUCIBLE, IRON-SULFUR SUBUNIT"/>
    <property type="match status" value="1"/>
</dbReference>
<reference evidence="8" key="2">
    <citation type="submission" date="2021-04" db="EMBL/GenBank/DDBJ databases">
        <authorList>
            <person name="Gilroy R."/>
        </authorList>
    </citation>
    <scope>NUCLEOTIDE SEQUENCE</scope>
    <source>
        <strain evidence="8">CHK180-15479</strain>
    </source>
</reference>
<protein>
    <submittedName>
        <fullName evidence="8">4Fe-4S binding protein</fullName>
    </submittedName>
</protein>
<dbReference type="InterPro" id="IPR017896">
    <property type="entry name" value="4Fe4S_Fe-S-bd"/>
</dbReference>
<gene>
    <name evidence="8" type="ORF">H9704_06355</name>
</gene>
<evidence type="ECO:0000256" key="3">
    <source>
        <dbReference type="ARBA" id="ARBA00022723"/>
    </source>
</evidence>
<dbReference type="PANTHER" id="PTHR43545:SF6">
    <property type="entry name" value="FORMATE DEHYDROGENASE, NITRATE-INDUCIBLE, IRON-SULFUR SUBUNIT"/>
    <property type="match status" value="1"/>
</dbReference>
<evidence type="ECO:0000313" key="8">
    <source>
        <dbReference type="EMBL" id="HJC05762.1"/>
    </source>
</evidence>
<evidence type="ECO:0000259" key="7">
    <source>
        <dbReference type="PROSITE" id="PS51379"/>
    </source>
</evidence>
<evidence type="ECO:0000256" key="2">
    <source>
        <dbReference type="ARBA" id="ARBA00022485"/>
    </source>
</evidence>
<evidence type="ECO:0000256" key="6">
    <source>
        <dbReference type="ARBA" id="ARBA00023014"/>
    </source>
</evidence>
<evidence type="ECO:0000256" key="5">
    <source>
        <dbReference type="ARBA" id="ARBA00023004"/>
    </source>
</evidence>
<accession>A0A9D2N0N4</accession>
<comment type="subcellular location">
    <subcellularLocation>
        <location evidence="1">Cell envelope</location>
    </subcellularLocation>
</comment>